<dbReference type="Gene3D" id="1.20.120.530">
    <property type="entry name" value="GntR ligand-binding domain-like"/>
    <property type="match status" value="1"/>
</dbReference>
<evidence type="ECO:0000256" key="2">
    <source>
        <dbReference type="ARBA" id="ARBA00023125"/>
    </source>
</evidence>
<dbReference type="Pfam" id="PF07729">
    <property type="entry name" value="FCD"/>
    <property type="match status" value="1"/>
</dbReference>
<evidence type="ECO:0000256" key="1">
    <source>
        <dbReference type="ARBA" id="ARBA00023015"/>
    </source>
</evidence>
<keyword evidence="3" id="KW-0804">Transcription</keyword>
<dbReference type="InterPro" id="IPR011711">
    <property type="entry name" value="GntR_C"/>
</dbReference>
<gene>
    <name evidence="6" type="ORF">N825_13575</name>
</gene>
<evidence type="ECO:0000256" key="4">
    <source>
        <dbReference type="SAM" id="MobiDB-lite"/>
    </source>
</evidence>
<dbReference type="OrthoDB" id="9788098at2"/>
<dbReference type="AlphaFoldDB" id="W9H395"/>
<comment type="caution">
    <text evidence="6">The sequence shown here is derived from an EMBL/GenBank/DDBJ whole genome shotgun (WGS) entry which is preliminary data.</text>
</comment>
<dbReference type="EMBL" id="AVFL01000019">
    <property type="protein sequence ID" value="EWY38233.1"/>
    <property type="molecule type" value="Genomic_DNA"/>
</dbReference>
<accession>W9H395</accession>
<evidence type="ECO:0000313" key="7">
    <source>
        <dbReference type="Proteomes" id="UP000019486"/>
    </source>
</evidence>
<dbReference type="Gene3D" id="1.10.10.10">
    <property type="entry name" value="Winged helix-like DNA-binding domain superfamily/Winged helix DNA-binding domain"/>
    <property type="match status" value="1"/>
</dbReference>
<dbReference type="PROSITE" id="PS50949">
    <property type="entry name" value="HTH_GNTR"/>
    <property type="match status" value="1"/>
</dbReference>
<dbReference type="Proteomes" id="UP000019486">
    <property type="component" value="Unassembled WGS sequence"/>
</dbReference>
<dbReference type="PRINTS" id="PR00035">
    <property type="entry name" value="HTHGNTR"/>
</dbReference>
<feature type="domain" description="HTH gntR-type" evidence="5">
    <location>
        <begin position="28"/>
        <end position="95"/>
    </location>
</feature>
<dbReference type="GO" id="GO:0003700">
    <property type="term" value="F:DNA-binding transcription factor activity"/>
    <property type="evidence" value="ECO:0007669"/>
    <property type="project" value="InterPro"/>
</dbReference>
<keyword evidence="1" id="KW-0805">Transcription regulation</keyword>
<reference evidence="6 7" key="1">
    <citation type="submission" date="2013-08" db="EMBL/GenBank/DDBJ databases">
        <title>The genome sequence of Skermanella stibiiresistens.</title>
        <authorList>
            <person name="Zhu W."/>
            <person name="Wang G."/>
        </authorList>
    </citation>
    <scope>NUCLEOTIDE SEQUENCE [LARGE SCALE GENOMIC DNA]</scope>
    <source>
        <strain evidence="6 7">SB22</strain>
    </source>
</reference>
<organism evidence="6 7">
    <name type="scientific">Skermanella stibiiresistens SB22</name>
    <dbReference type="NCBI Taxonomy" id="1385369"/>
    <lineage>
        <taxon>Bacteria</taxon>
        <taxon>Pseudomonadati</taxon>
        <taxon>Pseudomonadota</taxon>
        <taxon>Alphaproteobacteria</taxon>
        <taxon>Rhodospirillales</taxon>
        <taxon>Azospirillaceae</taxon>
        <taxon>Skermanella</taxon>
    </lineage>
</organism>
<proteinExistence type="predicted"/>
<keyword evidence="7" id="KW-1185">Reference proteome</keyword>
<protein>
    <submittedName>
        <fullName evidence="6">GntR family transcriptional regulator</fullName>
    </submittedName>
</protein>
<dbReference type="PATRIC" id="fig|1385369.3.peg.4595"/>
<dbReference type="SUPFAM" id="SSF46785">
    <property type="entry name" value="Winged helix' DNA-binding domain"/>
    <property type="match status" value="1"/>
</dbReference>
<dbReference type="STRING" id="1385369.N825_13575"/>
<evidence type="ECO:0000313" key="6">
    <source>
        <dbReference type="EMBL" id="EWY38233.1"/>
    </source>
</evidence>
<dbReference type="PANTHER" id="PTHR43537">
    <property type="entry name" value="TRANSCRIPTIONAL REGULATOR, GNTR FAMILY"/>
    <property type="match status" value="1"/>
</dbReference>
<keyword evidence="2" id="KW-0238">DNA-binding</keyword>
<name>W9H395_9PROT</name>
<feature type="region of interest" description="Disordered" evidence="4">
    <location>
        <begin position="1"/>
        <end position="25"/>
    </location>
</feature>
<dbReference type="SMART" id="SM00345">
    <property type="entry name" value="HTH_GNTR"/>
    <property type="match status" value="1"/>
</dbReference>
<dbReference type="CDD" id="cd07377">
    <property type="entry name" value="WHTH_GntR"/>
    <property type="match status" value="1"/>
</dbReference>
<dbReference type="InterPro" id="IPR036388">
    <property type="entry name" value="WH-like_DNA-bd_sf"/>
</dbReference>
<sequence>MTSTVEHAETAPPGRTGGVRLRSSRRGATMASVVFRELRDEIVSMRRTPGEAIVEKAIAEGYGVSRTPVREAILKLADDGLVEVFPQSGTYVSRIPLNRLSEAIEIRKALEVGTVRHAATRATAADIKALQANLDRQRLMREAGDQEGFHQSDEAFHALLAEISGYPGFWTIIQQVKIQVDRCRRLTLPEPGRLVRVIAEHAAVVDAIAEHDAERAVRSIGAHLDGLRAAVDAVSAAHRQYFTMVPE</sequence>
<dbReference type="SUPFAM" id="SSF48008">
    <property type="entry name" value="GntR ligand-binding domain-like"/>
    <property type="match status" value="1"/>
</dbReference>
<dbReference type="InterPro" id="IPR036390">
    <property type="entry name" value="WH_DNA-bd_sf"/>
</dbReference>
<evidence type="ECO:0000259" key="5">
    <source>
        <dbReference type="PROSITE" id="PS50949"/>
    </source>
</evidence>
<dbReference type="InterPro" id="IPR000524">
    <property type="entry name" value="Tscrpt_reg_HTH_GntR"/>
</dbReference>
<dbReference type="PANTHER" id="PTHR43537:SF45">
    <property type="entry name" value="GNTR FAMILY REGULATORY PROTEIN"/>
    <property type="match status" value="1"/>
</dbReference>
<evidence type="ECO:0000256" key="3">
    <source>
        <dbReference type="ARBA" id="ARBA00023163"/>
    </source>
</evidence>
<dbReference type="RefSeq" id="WP_037457318.1">
    <property type="nucleotide sequence ID" value="NZ_AVFL01000019.1"/>
</dbReference>
<dbReference type="InterPro" id="IPR008920">
    <property type="entry name" value="TF_FadR/GntR_C"/>
</dbReference>
<dbReference type="Pfam" id="PF00392">
    <property type="entry name" value="GntR"/>
    <property type="match status" value="1"/>
</dbReference>
<dbReference type="GO" id="GO:0003677">
    <property type="term" value="F:DNA binding"/>
    <property type="evidence" value="ECO:0007669"/>
    <property type="project" value="UniProtKB-KW"/>
</dbReference>
<dbReference type="SMART" id="SM00895">
    <property type="entry name" value="FCD"/>
    <property type="match status" value="1"/>
</dbReference>